<dbReference type="Gene3D" id="3.40.1360.10">
    <property type="match status" value="1"/>
</dbReference>
<dbReference type="RefSeq" id="WP_145058012.1">
    <property type="nucleotide sequence ID" value="NZ_CP036433.1"/>
</dbReference>
<dbReference type="KEGG" id="lcre:Pla8534_64840"/>
<dbReference type="EMBL" id="CP036433">
    <property type="protein sequence ID" value="QDU98613.1"/>
    <property type="molecule type" value="Genomic_DNA"/>
</dbReference>
<dbReference type="Pfam" id="PF13154">
    <property type="entry name" value="DUF3991"/>
    <property type="match status" value="1"/>
</dbReference>
<accession>A0A518E3J1</accession>
<dbReference type="InterPro" id="IPR006171">
    <property type="entry name" value="TOPRIM_dom"/>
</dbReference>
<dbReference type="AlphaFoldDB" id="A0A518E3J1"/>
<protein>
    <recommendedName>
        <fullName evidence="1">Toprim domain-containing protein</fullName>
    </recommendedName>
</protein>
<sequence length="325" mass="35922">MGISGRSDELNGFKTQINLCEFAADRGFVLDRRHSSRSSAVMRHPSGDKIIVARAANRHWIYFNVHDDRDQGTIIDFLQYRDRLTLGGVRKALRSWTGGSSTANIPTQPLFEDLVPSEHDAGRVLATWMRAQPIPGAHAYLEQRHISRQVLADPIFADRIRIDGRRNALFPHWNSDAEICGFEVKNAGFTGFAPGGVKGLWASRPRPNDCELYICETAIDALSAAQLFGTERKRFLSTAGQVSPYQSELLRSAATKMPPGSTILLATDNDPAGRKLAYAIQTSLAAADLPDKQIVTRLPEGEGADWNDVLRQRLENHPAVPPALE</sequence>
<feature type="domain" description="Toprim" evidence="1">
    <location>
        <begin position="210"/>
        <end position="303"/>
    </location>
</feature>
<dbReference type="Proteomes" id="UP000317648">
    <property type="component" value="Chromosome"/>
</dbReference>
<evidence type="ECO:0000313" key="2">
    <source>
        <dbReference type="EMBL" id="QDU98613.1"/>
    </source>
</evidence>
<dbReference type="PROSITE" id="PS50880">
    <property type="entry name" value="TOPRIM"/>
    <property type="match status" value="1"/>
</dbReference>
<reference evidence="2 3" key="1">
    <citation type="submission" date="2019-02" db="EMBL/GenBank/DDBJ databases">
        <title>Deep-cultivation of Planctomycetes and their phenomic and genomic characterization uncovers novel biology.</title>
        <authorList>
            <person name="Wiegand S."/>
            <person name="Jogler M."/>
            <person name="Boedeker C."/>
            <person name="Pinto D."/>
            <person name="Vollmers J."/>
            <person name="Rivas-Marin E."/>
            <person name="Kohn T."/>
            <person name="Peeters S.H."/>
            <person name="Heuer A."/>
            <person name="Rast P."/>
            <person name="Oberbeckmann S."/>
            <person name="Bunk B."/>
            <person name="Jeske O."/>
            <person name="Meyerdierks A."/>
            <person name="Storesund J.E."/>
            <person name="Kallscheuer N."/>
            <person name="Luecker S."/>
            <person name="Lage O.M."/>
            <person name="Pohl T."/>
            <person name="Merkel B.J."/>
            <person name="Hornburger P."/>
            <person name="Mueller R.-W."/>
            <person name="Bruemmer F."/>
            <person name="Labrenz M."/>
            <person name="Spormann A.M."/>
            <person name="Op den Camp H."/>
            <person name="Overmann J."/>
            <person name="Amann R."/>
            <person name="Jetten M.S.M."/>
            <person name="Mascher T."/>
            <person name="Medema M.H."/>
            <person name="Devos D.P."/>
            <person name="Kaster A.-K."/>
            <person name="Ovreas L."/>
            <person name="Rohde M."/>
            <person name="Galperin M.Y."/>
            <person name="Jogler C."/>
        </authorList>
    </citation>
    <scope>NUCLEOTIDE SEQUENCE [LARGE SCALE GENOMIC DNA]</scope>
    <source>
        <strain evidence="2 3">Pla85_3_4</strain>
    </source>
</reference>
<gene>
    <name evidence="2" type="ORF">Pla8534_64840</name>
</gene>
<dbReference type="CDD" id="cd00188">
    <property type="entry name" value="TOPRIM"/>
    <property type="match status" value="1"/>
</dbReference>
<keyword evidence="3" id="KW-1185">Reference proteome</keyword>
<evidence type="ECO:0000259" key="1">
    <source>
        <dbReference type="PROSITE" id="PS50880"/>
    </source>
</evidence>
<organism evidence="2 3">
    <name type="scientific">Lignipirellula cremea</name>
    <dbReference type="NCBI Taxonomy" id="2528010"/>
    <lineage>
        <taxon>Bacteria</taxon>
        <taxon>Pseudomonadati</taxon>
        <taxon>Planctomycetota</taxon>
        <taxon>Planctomycetia</taxon>
        <taxon>Pirellulales</taxon>
        <taxon>Pirellulaceae</taxon>
        <taxon>Lignipirellula</taxon>
    </lineage>
</organism>
<dbReference type="OrthoDB" id="5757175at2"/>
<dbReference type="InterPro" id="IPR025054">
    <property type="entry name" value="DUF3991"/>
</dbReference>
<dbReference type="Pfam" id="PF13155">
    <property type="entry name" value="Toprim_2"/>
    <property type="match status" value="1"/>
</dbReference>
<name>A0A518E3J1_9BACT</name>
<proteinExistence type="predicted"/>
<evidence type="ECO:0000313" key="3">
    <source>
        <dbReference type="Proteomes" id="UP000317648"/>
    </source>
</evidence>